<proteinExistence type="predicted"/>
<geneLocation type="plasmid" evidence="1 2">
    <name>unnamed1</name>
</geneLocation>
<keyword evidence="1" id="KW-0614">Plasmid</keyword>
<dbReference type="InterPro" id="IPR018666">
    <property type="entry name" value="DUF2125"/>
</dbReference>
<protein>
    <submittedName>
        <fullName evidence="1">DUF2125 domain-containing protein</fullName>
    </submittedName>
</protein>
<accession>A0A2S2CWT1</accession>
<dbReference type="RefSeq" id="WP_109331798.1">
    <property type="nucleotide sequence ID" value="NZ_CP029356.1"/>
</dbReference>
<dbReference type="AlphaFoldDB" id="A0A2S2CWT1"/>
<organism evidence="1 2">
    <name type="scientific">Azospirillum thermophilum</name>
    <dbReference type="NCBI Taxonomy" id="2202148"/>
    <lineage>
        <taxon>Bacteria</taxon>
        <taxon>Pseudomonadati</taxon>
        <taxon>Pseudomonadota</taxon>
        <taxon>Alphaproteobacteria</taxon>
        <taxon>Rhodospirillales</taxon>
        <taxon>Azospirillaceae</taxon>
        <taxon>Azospirillum</taxon>
    </lineage>
</organism>
<gene>
    <name evidence="1" type="ORF">DEW08_23415</name>
</gene>
<evidence type="ECO:0000313" key="1">
    <source>
        <dbReference type="EMBL" id="AWK88983.1"/>
    </source>
</evidence>
<dbReference type="KEGG" id="azz:DEW08_23415"/>
<dbReference type="OrthoDB" id="8478166at2"/>
<reference evidence="2" key="1">
    <citation type="submission" date="2018-05" db="EMBL/GenBank/DDBJ databases">
        <title>Azospirillum thermophila sp. nov., a novel isolated from hot spring.</title>
        <authorList>
            <person name="Zhao Z."/>
        </authorList>
    </citation>
    <scope>NUCLEOTIDE SEQUENCE [LARGE SCALE GENOMIC DNA]</scope>
    <source>
        <strain evidence="2">CFH 70021</strain>
        <plasmid evidence="2">unnamed1</plasmid>
    </source>
</reference>
<dbReference type="EMBL" id="CP029356">
    <property type="protein sequence ID" value="AWK88983.1"/>
    <property type="molecule type" value="Genomic_DNA"/>
</dbReference>
<name>A0A2S2CWT1_9PROT</name>
<dbReference type="Proteomes" id="UP000245629">
    <property type="component" value="Plasmid unnamed1"/>
</dbReference>
<sequence length="345" mass="36560">MRLRKPSRRAALLALLLPALLVAGYAGWWWWAAGMVRQGVLAWAEQRRAEGMLVEYAALAVEGFPFALRATVDKPHLAARGLEWQGTRLVAEAPPWAVTRVALTLPGEQRAIVAQPGQPPLEILSRGGGAGHALWTIGGETGGTLEQIRLSFTDLLAQPSAERLPVATLEVAATQPPQSPAGHTATGMALTLTAIGVTLPETAPPTLGRHIQKAELSARVLGRPPRIEPASLSAWSRDGGTVELDRLGLEWGPLRMMVNGTLALDGELQPQAALTAEVHGAQAVLGAVQPMLRPNEVAMARTVLTMLSRPTGPAGEPVITAPVTVQDRALFLGPVKVASVPRVVW</sequence>
<evidence type="ECO:0000313" key="2">
    <source>
        <dbReference type="Proteomes" id="UP000245629"/>
    </source>
</evidence>
<dbReference type="Pfam" id="PF09898">
    <property type="entry name" value="DUF2125"/>
    <property type="match status" value="1"/>
</dbReference>
<keyword evidence="2" id="KW-1185">Reference proteome</keyword>